<evidence type="ECO:0000313" key="3">
    <source>
        <dbReference type="EMBL" id="OIW27232.1"/>
    </source>
</evidence>
<evidence type="ECO:0000256" key="1">
    <source>
        <dbReference type="SAM" id="MobiDB-lite"/>
    </source>
</evidence>
<keyword evidence="2" id="KW-0812">Transmembrane</keyword>
<feature type="transmembrane region" description="Helical" evidence="2">
    <location>
        <begin position="58"/>
        <end position="77"/>
    </location>
</feature>
<evidence type="ECO:0000256" key="2">
    <source>
        <dbReference type="SAM" id="Phobius"/>
    </source>
</evidence>
<feature type="region of interest" description="Disordered" evidence="1">
    <location>
        <begin position="95"/>
        <end position="116"/>
    </location>
</feature>
<gene>
    <name evidence="3" type="ORF">CONLIGDRAFT_419035</name>
</gene>
<organism evidence="3 4">
    <name type="scientific">Coniochaeta ligniaria NRRL 30616</name>
    <dbReference type="NCBI Taxonomy" id="1408157"/>
    <lineage>
        <taxon>Eukaryota</taxon>
        <taxon>Fungi</taxon>
        <taxon>Dikarya</taxon>
        <taxon>Ascomycota</taxon>
        <taxon>Pezizomycotina</taxon>
        <taxon>Sordariomycetes</taxon>
        <taxon>Sordariomycetidae</taxon>
        <taxon>Coniochaetales</taxon>
        <taxon>Coniochaetaceae</taxon>
        <taxon>Coniochaeta</taxon>
    </lineage>
</organism>
<keyword evidence="2" id="KW-1133">Transmembrane helix</keyword>
<keyword evidence="2" id="KW-0472">Membrane</keyword>
<sequence length="125" mass="14134">MVQGGAVAPTFFSYSAPKDLLVSSYYIIYMGTTFYVNHLLCLSFLSDHPSYYHSQTHLTRYIVYIICNPSASAIYVVHLSRPMYLYTSGLIKQPEAGPSHRINLPQRSSRESMPAVPWLKPSVQV</sequence>
<dbReference type="Proteomes" id="UP000182658">
    <property type="component" value="Unassembled WGS sequence"/>
</dbReference>
<dbReference type="InParanoid" id="A0A1J7JBU7"/>
<keyword evidence="4" id="KW-1185">Reference proteome</keyword>
<dbReference type="AlphaFoldDB" id="A0A1J7JBU7"/>
<accession>A0A1J7JBU7</accession>
<feature type="transmembrane region" description="Helical" evidence="2">
    <location>
        <begin position="26"/>
        <end position="46"/>
    </location>
</feature>
<proteinExistence type="predicted"/>
<protein>
    <submittedName>
        <fullName evidence="3">Uncharacterized protein</fullName>
    </submittedName>
</protein>
<reference evidence="3 4" key="1">
    <citation type="submission" date="2016-10" db="EMBL/GenBank/DDBJ databases">
        <title>Draft genome sequence of Coniochaeta ligniaria NRRL30616, a lignocellulolytic fungus for bioabatement of inhibitors in plant biomass hydrolysates.</title>
        <authorList>
            <consortium name="DOE Joint Genome Institute"/>
            <person name="Jimenez D.J."/>
            <person name="Hector R.E."/>
            <person name="Riley R."/>
            <person name="Sun H."/>
            <person name="Grigoriev I.V."/>
            <person name="Van Elsas J.D."/>
            <person name="Nichols N.N."/>
        </authorList>
    </citation>
    <scope>NUCLEOTIDE SEQUENCE [LARGE SCALE GENOMIC DNA]</scope>
    <source>
        <strain evidence="3 4">NRRL 30616</strain>
    </source>
</reference>
<dbReference type="EMBL" id="KV875099">
    <property type="protein sequence ID" value="OIW27232.1"/>
    <property type="molecule type" value="Genomic_DNA"/>
</dbReference>
<evidence type="ECO:0000313" key="4">
    <source>
        <dbReference type="Proteomes" id="UP000182658"/>
    </source>
</evidence>
<name>A0A1J7JBU7_9PEZI</name>